<feature type="region of interest" description="Disordered" evidence="5">
    <location>
        <begin position="69"/>
        <end position="126"/>
    </location>
</feature>
<evidence type="ECO:0000256" key="1">
    <source>
        <dbReference type="ARBA" id="ARBA00004572"/>
    </source>
</evidence>
<dbReference type="Proteomes" id="UP001270362">
    <property type="component" value="Unassembled WGS sequence"/>
</dbReference>
<feature type="compositionally biased region" description="Basic and acidic residues" evidence="5">
    <location>
        <begin position="19"/>
        <end position="37"/>
    </location>
</feature>
<dbReference type="CDD" id="cd19481">
    <property type="entry name" value="RecA-like_protease"/>
    <property type="match status" value="1"/>
</dbReference>
<dbReference type="PANTHER" id="PTHR45644">
    <property type="entry name" value="AAA ATPASE, PUTATIVE (AFU_ORTHOLOGUE AFUA_2G12920)-RELATED-RELATED"/>
    <property type="match status" value="1"/>
</dbReference>
<dbReference type="GO" id="GO:0005741">
    <property type="term" value="C:mitochondrial outer membrane"/>
    <property type="evidence" value="ECO:0007669"/>
    <property type="project" value="UniProtKB-SubCell"/>
</dbReference>
<keyword evidence="8" id="KW-1185">Reference proteome</keyword>
<dbReference type="InterPro" id="IPR003593">
    <property type="entry name" value="AAA+_ATPase"/>
</dbReference>
<evidence type="ECO:0000256" key="4">
    <source>
        <dbReference type="ARBA" id="ARBA00022840"/>
    </source>
</evidence>
<evidence type="ECO:0000256" key="2">
    <source>
        <dbReference type="ARBA" id="ARBA00022741"/>
    </source>
</evidence>
<feature type="region of interest" description="Disordered" evidence="5">
    <location>
        <begin position="210"/>
        <end position="231"/>
    </location>
</feature>
<proteinExistence type="predicted"/>
<feature type="compositionally biased region" description="Polar residues" evidence="5">
    <location>
        <begin position="106"/>
        <end position="121"/>
    </location>
</feature>
<sequence length="845" mass="93308">MTETDPTTSQDSPDVVDSVDEKIAEEAPVEEVPKPDEYLLPAWFLTRNVKILSQLDTLPLPSKIVFTNQDDTQSRDANDAPKSTEIDTPVPDDISDKPSDSDNDESTNAASGESTPITTDTTAEKKTLENIDQYEISQDIFSELRDVTAAVFVPDRKGELSQSNPSVLIRLPVDSQTFVEGVLVHLAKDLQANLLSFGLEDLEELGWDFDRQDREKPEAAGETPRELDEPDRYIHGGMAKHYFGSRSRRKATDESWERSVKAIKAVLDSVNVASETAAAGSRSPPLILHLRDCASMMNLRYGRRLLTRFRDAVQRRRAAGQPTVLVVSVFKRDCGCCNSVDWHDQSSIEHKMAATREFIVTIEPTVPEGITNAAQPQRSVSADNLRQMRRLLQWRAPHLFLPGVLDGLVYENGAGEGASEFGRRYEAVDEYEWTTAEMKLAFTQIMGRSYGRTHVDLEDVGTVLVRLEICRRVKASAEASGREGQEEKNEEPEAEAEAEPAVETLSEKNARVLASTSGQWEELVAGGIVNPDDLEYTYDDVIIDQETKDTVIHMAAMFNFKPSAASAFLLKHIQLTGALFYGPPGTGKTHLARAIAKASGSSMLAIDGAGIQNKYVGETEKAIQAAFTLAEKLHPCVLFIDEVDALFYRRSSEDRSWQRSALSQFLTLMDGLSKSPKAPFVLVATNHPQDLDEAFFRRLPRKIFFKLPDLDSREKILRLFLKNEDLDASVDVRELARKTEGYSGSDLKSLCAEAAMAFAMEQMKAPEEEKLTKLVLTDAHLKQALGRIRPSVSRKVMDDLMGFARRFNPDAVAGHGLAGAGAGAAAPNIARAIASRYGINPGAQA</sequence>
<reference evidence="7" key="1">
    <citation type="journal article" date="2023" name="Mol. Phylogenet. Evol.">
        <title>Genome-scale phylogeny and comparative genomics of the fungal order Sordariales.</title>
        <authorList>
            <person name="Hensen N."/>
            <person name="Bonometti L."/>
            <person name="Westerberg I."/>
            <person name="Brannstrom I.O."/>
            <person name="Guillou S."/>
            <person name="Cros-Aarteil S."/>
            <person name="Calhoun S."/>
            <person name="Haridas S."/>
            <person name="Kuo A."/>
            <person name="Mondo S."/>
            <person name="Pangilinan J."/>
            <person name="Riley R."/>
            <person name="LaButti K."/>
            <person name="Andreopoulos B."/>
            <person name="Lipzen A."/>
            <person name="Chen C."/>
            <person name="Yan M."/>
            <person name="Daum C."/>
            <person name="Ng V."/>
            <person name="Clum A."/>
            <person name="Steindorff A."/>
            <person name="Ohm R.A."/>
            <person name="Martin F."/>
            <person name="Silar P."/>
            <person name="Natvig D.O."/>
            <person name="Lalanne C."/>
            <person name="Gautier V."/>
            <person name="Ament-Velasquez S.L."/>
            <person name="Kruys A."/>
            <person name="Hutchinson M.I."/>
            <person name="Powell A.J."/>
            <person name="Barry K."/>
            <person name="Miller A.N."/>
            <person name="Grigoriev I.V."/>
            <person name="Debuchy R."/>
            <person name="Gladieux P."/>
            <person name="Hiltunen Thoren M."/>
            <person name="Johannesson H."/>
        </authorList>
    </citation>
    <scope>NUCLEOTIDE SEQUENCE</scope>
    <source>
        <strain evidence="7">CBS 314.62</strain>
    </source>
</reference>
<organism evidence="7 8">
    <name type="scientific">Podospora appendiculata</name>
    <dbReference type="NCBI Taxonomy" id="314037"/>
    <lineage>
        <taxon>Eukaryota</taxon>
        <taxon>Fungi</taxon>
        <taxon>Dikarya</taxon>
        <taxon>Ascomycota</taxon>
        <taxon>Pezizomycotina</taxon>
        <taxon>Sordariomycetes</taxon>
        <taxon>Sordariomycetidae</taxon>
        <taxon>Sordariales</taxon>
        <taxon>Podosporaceae</taxon>
        <taxon>Podospora</taxon>
    </lineage>
</organism>
<feature type="domain" description="AAA+ ATPase" evidence="6">
    <location>
        <begin position="574"/>
        <end position="709"/>
    </location>
</feature>
<dbReference type="InterPro" id="IPR027417">
    <property type="entry name" value="P-loop_NTPase"/>
</dbReference>
<dbReference type="InterPro" id="IPR051701">
    <property type="entry name" value="Mito_OM_Translocase_MSP1"/>
</dbReference>
<feature type="compositionally biased region" description="Acidic residues" evidence="5">
    <location>
        <begin position="488"/>
        <end position="500"/>
    </location>
</feature>
<protein>
    <submittedName>
        <fullName evidence="7">ATPase family AAA domain-containing protein 1-A</fullName>
    </submittedName>
</protein>
<feature type="region of interest" description="Disordered" evidence="5">
    <location>
        <begin position="1"/>
        <end position="37"/>
    </location>
</feature>
<dbReference type="SMART" id="SM00382">
    <property type="entry name" value="AAA"/>
    <property type="match status" value="1"/>
</dbReference>
<evidence type="ECO:0000256" key="5">
    <source>
        <dbReference type="SAM" id="MobiDB-lite"/>
    </source>
</evidence>
<evidence type="ECO:0000313" key="8">
    <source>
        <dbReference type="Proteomes" id="UP001270362"/>
    </source>
</evidence>
<comment type="caution">
    <text evidence="7">The sequence shown here is derived from an EMBL/GenBank/DDBJ whole genome shotgun (WGS) entry which is preliminary data.</text>
</comment>
<dbReference type="InterPro" id="IPR003959">
    <property type="entry name" value="ATPase_AAA_core"/>
</dbReference>
<dbReference type="Pfam" id="PF00004">
    <property type="entry name" value="AAA"/>
    <property type="match status" value="1"/>
</dbReference>
<dbReference type="PANTHER" id="PTHR45644:SF56">
    <property type="entry name" value="AAA ATPASE, PUTATIVE (AFU_ORTHOLOGUE AFUA_2G12920)-RELATED"/>
    <property type="match status" value="1"/>
</dbReference>
<keyword evidence="3" id="KW-0472">Membrane</keyword>
<dbReference type="AlphaFoldDB" id="A0AAE0XA15"/>
<evidence type="ECO:0000256" key="3">
    <source>
        <dbReference type="ARBA" id="ARBA00022787"/>
    </source>
</evidence>
<evidence type="ECO:0000259" key="6">
    <source>
        <dbReference type="SMART" id="SM00382"/>
    </source>
</evidence>
<dbReference type="GO" id="GO:0005524">
    <property type="term" value="F:ATP binding"/>
    <property type="evidence" value="ECO:0007669"/>
    <property type="project" value="UniProtKB-KW"/>
</dbReference>
<gene>
    <name evidence="7" type="ORF">B0T22DRAFT_378898</name>
</gene>
<dbReference type="Pfam" id="PF17862">
    <property type="entry name" value="AAA_lid_3"/>
    <property type="match status" value="1"/>
</dbReference>
<reference evidence="7" key="2">
    <citation type="submission" date="2023-06" db="EMBL/GenBank/DDBJ databases">
        <authorList>
            <consortium name="Lawrence Berkeley National Laboratory"/>
            <person name="Haridas S."/>
            <person name="Hensen N."/>
            <person name="Bonometti L."/>
            <person name="Westerberg I."/>
            <person name="Brannstrom I.O."/>
            <person name="Guillou S."/>
            <person name="Cros-Aarteil S."/>
            <person name="Calhoun S."/>
            <person name="Kuo A."/>
            <person name="Mondo S."/>
            <person name="Pangilinan J."/>
            <person name="Riley R."/>
            <person name="Labutti K."/>
            <person name="Andreopoulos B."/>
            <person name="Lipzen A."/>
            <person name="Chen C."/>
            <person name="Yanf M."/>
            <person name="Daum C."/>
            <person name="Ng V."/>
            <person name="Clum A."/>
            <person name="Steindorff A."/>
            <person name="Ohm R."/>
            <person name="Martin F."/>
            <person name="Silar P."/>
            <person name="Natvig D."/>
            <person name="Lalanne C."/>
            <person name="Gautier V."/>
            <person name="Ament-Velasquez S.L."/>
            <person name="Kruys A."/>
            <person name="Hutchinson M.I."/>
            <person name="Powell A.J."/>
            <person name="Barry K."/>
            <person name="Miller A.N."/>
            <person name="Grigoriev I.V."/>
            <person name="Debuchy R."/>
            <person name="Gladieux P."/>
            <person name="Thoren M.H."/>
            <person name="Johannesson H."/>
        </authorList>
    </citation>
    <scope>NUCLEOTIDE SEQUENCE</scope>
    <source>
        <strain evidence="7">CBS 314.62</strain>
    </source>
</reference>
<name>A0AAE0XA15_9PEZI</name>
<dbReference type="EMBL" id="JAULSO010000002">
    <property type="protein sequence ID" value="KAK3688869.1"/>
    <property type="molecule type" value="Genomic_DNA"/>
</dbReference>
<feature type="region of interest" description="Disordered" evidence="5">
    <location>
        <begin position="476"/>
        <end position="504"/>
    </location>
</feature>
<keyword evidence="3" id="KW-0496">Mitochondrion</keyword>
<keyword evidence="2" id="KW-0547">Nucleotide-binding</keyword>
<dbReference type="GO" id="GO:0016887">
    <property type="term" value="F:ATP hydrolysis activity"/>
    <property type="evidence" value="ECO:0007669"/>
    <property type="project" value="InterPro"/>
</dbReference>
<feature type="compositionally biased region" description="Basic and acidic residues" evidence="5">
    <location>
        <begin position="72"/>
        <end position="85"/>
    </location>
</feature>
<keyword evidence="3" id="KW-1000">Mitochondrion outer membrane</keyword>
<dbReference type="SUPFAM" id="SSF52540">
    <property type="entry name" value="P-loop containing nucleoside triphosphate hydrolases"/>
    <property type="match status" value="1"/>
</dbReference>
<accession>A0AAE0XA15</accession>
<evidence type="ECO:0000313" key="7">
    <source>
        <dbReference type="EMBL" id="KAK3688869.1"/>
    </source>
</evidence>
<dbReference type="Gene3D" id="3.40.50.300">
    <property type="entry name" value="P-loop containing nucleotide triphosphate hydrolases"/>
    <property type="match status" value="1"/>
</dbReference>
<dbReference type="Gene3D" id="1.10.8.60">
    <property type="match status" value="1"/>
</dbReference>
<keyword evidence="4" id="KW-0067">ATP-binding</keyword>
<comment type="subcellular location">
    <subcellularLocation>
        <location evidence="1">Mitochondrion outer membrane</location>
        <topology evidence="1">Single-pass membrane protein</topology>
    </subcellularLocation>
</comment>
<dbReference type="InterPro" id="IPR041569">
    <property type="entry name" value="AAA_lid_3"/>
</dbReference>